<dbReference type="GO" id="GO:0005886">
    <property type="term" value="C:plasma membrane"/>
    <property type="evidence" value="ECO:0007669"/>
    <property type="project" value="UniProtKB-SubCell"/>
</dbReference>
<accession>D3AN65</accession>
<keyword evidence="10" id="KW-1003">Cell membrane</keyword>
<evidence type="ECO:0000256" key="8">
    <source>
        <dbReference type="ARBA" id="ARBA00023139"/>
    </source>
</evidence>
<dbReference type="Proteomes" id="UP000004968">
    <property type="component" value="Unassembled WGS sequence"/>
</dbReference>
<feature type="chain" id="PRO_5039749045" description="Phosphate-binding protein" evidence="10">
    <location>
        <begin position="42"/>
        <end position="328"/>
    </location>
</feature>
<keyword evidence="9 10" id="KW-0449">Lipoprotein</keyword>
<proteinExistence type="inferred from homology"/>
<sequence>MSDKKKCKKSYQKKRRTIMKKNMVKTLALAGMAVLTMGTLAGCGSNTTESTAAPTTAQSEAETTTAGTASAETTTAAPAASADLKGSISMVGSTSMEKFATALSEIFMEKYPNITVQAEFVGSGAGVEAVNNGSADIGNSSRELKDEEKANGIAENIVAIDGIAVVVDPANTVEDLTKDQLTSIYNGTITNWKEAGGTDQPIVVIGRESGSGTRSAFEEILDVADACKYSNELDSTGAVMAKVASTPGSIGYVSLDVLDDTVKTLKLDGTEATPENIKAGSYFLSRPFVMATKGEISEQNDLVKALFDYIYSDEGTELVKSVGLIPAN</sequence>
<feature type="signal peptide" evidence="10">
    <location>
        <begin position="1"/>
        <end position="41"/>
    </location>
</feature>
<keyword evidence="5 10" id="KW-0813">Transport</keyword>
<evidence type="ECO:0000256" key="7">
    <source>
        <dbReference type="ARBA" id="ARBA00022729"/>
    </source>
</evidence>
<gene>
    <name evidence="13" type="primary">pstS</name>
    <name evidence="13" type="ORF">CLOSTHATH_05065</name>
</gene>
<dbReference type="HOGENOM" id="CLU_026228_5_1_9"/>
<comment type="similarity">
    <text evidence="3 10">Belongs to the PstS family.</text>
</comment>
<evidence type="ECO:0000256" key="4">
    <source>
        <dbReference type="ARBA" id="ARBA00011529"/>
    </source>
</evidence>
<dbReference type="Pfam" id="PF12849">
    <property type="entry name" value="PBP_like_2"/>
    <property type="match status" value="1"/>
</dbReference>
<comment type="subcellular location">
    <subcellularLocation>
        <location evidence="2 10">Cell membrane</location>
        <topology evidence="2 10">Lipid-anchor</topology>
    </subcellularLocation>
</comment>
<keyword evidence="8 10" id="KW-0564">Palmitate</keyword>
<feature type="region of interest" description="Disordered" evidence="11">
    <location>
        <begin position="47"/>
        <end position="78"/>
    </location>
</feature>
<protein>
    <recommendedName>
        <fullName evidence="10">Phosphate-binding protein</fullName>
    </recommendedName>
</protein>
<evidence type="ECO:0000256" key="6">
    <source>
        <dbReference type="ARBA" id="ARBA00022592"/>
    </source>
</evidence>
<dbReference type="PANTHER" id="PTHR30570:SF1">
    <property type="entry name" value="PHOSPHATE-BINDING PROTEIN PSTS"/>
    <property type="match status" value="1"/>
</dbReference>
<reference evidence="13 14" key="1">
    <citation type="submission" date="2010-01" db="EMBL/GenBank/DDBJ databases">
        <authorList>
            <person name="Weinstock G."/>
            <person name="Sodergren E."/>
            <person name="Clifton S."/>
            <person name="Fulton L."/>
            <person name="Fulton B."/>
            <person name="Courtney L."/>
            <person name="Fronick C."/>
            <person name="Harrison M."/>
            <person name="Strong C."/>
            <person name="Farmer C."/>
            <person name="Delahaunty K."/>
            <person name="Markovic C."/>
            <person name="Hall O."/>
            <person name="Minx P."/>
            <person name="Tomlinson C."/>
            <person name="Mitreva M."/>
            <person name="Nelson J."/>
            <person name="Hou S."/>
            <person name="Wollam A."/>
            <person name="Pepin K.H."/>
            <person name="Johnson M."/>
            <person name="Bhonagiri V."/>
            <person name="Nash W.E."/>
            <person name="Warren W."/>
            <person name="Chinwalla A."/>
            <person name="Mardis E.R."/>
            <person name="Wilson R.K."/>
        </authorList>
    </citation>
    <scope>NUCLEOTIDE SEQUENCE [LARGE SCALE GENOMIC DNA]</scope>
    <source>
        <strain evidence="13 14">DSM 13479</strain>
    </source>
</reference>
<organism evidence="13 14">
    <name type="scientific">Hungatella hathewayi DSM 13479</name>
    <dbReference type="NCBI Taxonomy" id="566550"/>
    <lineage>
        <taxon>Bacteria</taxon>
        <taxon>Bacillati</taxon>
        <taxon>Bacillota</taxon>
        <taxon>Clostridia</taxon>
        <taxon>Lachnospirales</taxon>
        <taxon>Lachnospiraceae</taxon>
        <taxon>Hungatella</taxon>
    </lineage>
</organism>
<dbReference type="GO" id="GO:0006817">
    <property type="term" value="P:phosphate ion transport"/>
    <property type="evidence" value="ECO:0007669"/>
    <property type="project" value="UniProtKB-UniRule"/>
</dbReference>
<dbReference type="GO" id="GO:0042301">
    <property type="term" value="F:phosphate ion binding"/>
    <property type="evidence" value="ECO:0007669"/>
    <property type="project" value="UniProtKB-UniRule"/>
</dbReference>
<dbReference type="Gene3D" id="3.40.190.10">
    <property type="entry name" value="Periplasmic binding protein-like II"/>
    <property type="match status" value="2"/>
</dbReference>
<dbReference type="PANTHER" id="PTHR30570">
    <property type="entry name" value="PERIPLASMIC PHOSPHATE BINDING COMPONENT OF PHOSPHATE ABC TRANSPORTER"/>
    <property type="match status" value="1"/>
</dbReference>
<evidence type="ECO:0000256" key="5">
    <source>
        <dbReference type="ARBA" id="ARBA00022448"/>
    </source>
</evidence>
<evidence type="ECO:0000313" key="14">
    <source>
        <dbReference type="Proteomes" id="UP000004968"/>
    </source>
</evidence>
<dbReference type="InterPro" id="IPR050811">
    <property type="entry name" value="Phosphate_ABC_transporter"/>
</dbReference>
<evidence type="ECO:0000256" key="2">
    <source>
        <dbReference type="ARBA" id="ARBA00004193"/>
    </source>
</evidence>
<evidence type="ECO:0000256" key="10">
    <source>
        <dbReference type="RuleBase" id="RU367119"/>
    </source>
</evidence>
<evidence type="ECO:0000256" key="3">
    <source>
        <dbReference type="ARBA" id="ARBA00008725"/>
    </source>
</evidence>
<dbReference type="CDD" id="cd13653">
    <property type="entry name" value="PBP2_phosphate_like_1"/>
    <property type="match status" value="1"/>
</dbReference>
<dbReference type="AlphaFoldDB" id="D3AN65"/>
<dbReference type="SUPFAM" id="SSF53850">
    <property type="entry name" value="Periplasmic binding protein-like II"/>
    <property type="match status" value="1"/>
</dbReference>
<comment type="subunit">
    <text evidence="4 10">The complex is composed of two ATP-binding proteins (PstB), two transmembrane proteins (PstC and PstA) and a solute-binding protein (PstS).</text>
</comment>
<feature type="domain" description="PBP" evidence="12">
    <location>
        <begin position="78"/>
        <end position="314"/>
    </location>
</feature>
<evidence type="ECO:0000256" key="9">
    <source>
        <dbReference type="ARBA" id="ARBA00023288"/>
    </source>
</evidence>
<keyword evidence="7 10" id="KW-0732">Signal</keyword>
<comment type="function">
    <text evidence="10">Involved in the system for phosphate transport across the cytoplasmic membrane.</text>
</comment>
<evidence type="ECO:0000256" key="11">
    <source>
        <dbReference type="SAM" id="MobiDB-lite"/>
    </source>
</evidence>
<comment type="caution">
    <text evidence="13">The sequence shown here is derived from an EMBL/GenBank/DDBJ whole genome shotgun (WGS) entry which is preliminary data.</text>
</comment>
<name>D3AN65_9FIRM</name>
<dbReference type="NCBIfam" id="TIGR02136">
    <property type="entry name" value="ptsS_2"/>
    <property type="match status" value="1"/>
</dbReference>
<dbReference type="InterPro" id="IPR011862">
    <property type="entry name" value="Phos-bd"/>
</dbReference>
<evidence type="ECO:0000313" key="13">
    <source>
        <dbReference type="EMBL" id="EFC96747.1"/>
    </source>
</evidence>
<comment type="function">
    <text evidence="1">Part of the ABC transporter complex PstSACB involved in phosphate import.</text>
</comment>
<dbReference type="EMBL" id="ACIO01000503">
    <property type="protein sequence ID" value="EFC96747.1"/>
    <property type="molecule type" value="Genomic_DNA"/>
</dbReference>
<evidence type="ECO:0000256" key="1">
    <source>
        <dbReference type="ARBA" id="ARBA00002841"/>
    </source>
</evidence>
<evidence type="ECO:0000259" key="12">
    <source>
        <dbReference type="Pfam" id="PF12849"/>
    </source>
</evidence>
<keyword evidence="6 10" id="KW-0592">Phosphate transport</keyword>
<keyword evidence="10" id="KW-0472">Membrane</keyword>
<dbReference type="InterPro" id="IPR024370">
    <property type="entry name" value="PBP_domain"/>
</dbReference>